<reference evidence="5" key="1">
    <citation type="submission" date="2021-10" db="EMBL/GenBank/DDBJ databases">
        <title>Tropical sea cucumber genome reveals ecological adaptation and Cuvierian tubules defense mechanism.</title>
        <authorList>
            <person name="Chen T."/>
        </authorList>
    </citation>
    <scope>NUCLEOTIDE SEQUENCE</scope>
    <source>
        <strain evidence="5">Nanhai2018</strain>
        <tissue evidence="5">Muscle</tissue>
    </source>
</reference>
<dbReference type="Gene3D" id="1.20.1740.10">
    <property type="entry name" value="Amino acid/polyamine transporter I"/>
    <property type="match status" value="1"/>
</dbReference>
<dbReference type="OrthoDB" id="3257095at2759"/>
<comment type="caution">
    <text evidence="5">The sequence shown here is derived from an EMBL/GenBank/DDBJ whole genome shotgun (WGS) entry which is preliminary data.</text>
</comment>
<comment type="subcellular location">
    <subcellularLocation>
        <location evidence="1">Membrane</location>
        <topology evidence="1">Multi-pass membrane protein</topology>
    </subcellularLocation>
</comment>
<dbReference type="AlphaFoldDB" id="A0A9Q1CAX2"/>
<evidence type="ECO:0000256" key="4">
    <source>
        <dbReference type="ARBA" id="ARBA00023136"/>
    </source>
</evidence>
<dbReference type="PANTHER" id="PTHR11785:SF512">
    <property type="entry name" value="SOBREMESA, ISOFORM B"/>
    <property type="match status" value="1"/>
</dbReference>
<dbReference type="PANTHER" id="PTHR11785">
    <property type="entry name" value="AMINO ACID TRANSPORTER"/>
    <property type="match status" value="1"/>
</dbReference>
<keyword evidence="3" id="KW-1133">Transmembrane helix</keyword>
<evidence type="ECO:0000313" key="6">
    <source>
        <dbReference type="Proteomes" id="UP001152320"/>
    </source>
</evidence>
<dbReference type="GO" id="GO:0016020">
    <property type="term" value="C:membrane"/>
    <property type="evidence" value="ECO:0007669"/>
    <property type="project" value="UniProtKB-SubCell"/>
</dbReference>
<evidence type="ECO:0000313" key="5">
    <source>
        <dbReference type="EMBL" id="KAJ8041406.1"/>
    </source>
</evidence>
<dbReference type="InterPro" id="IPR002293">
    <property type="entry name" value="AA/rel_permease1"/>
</dbReference>
<dbReference type="Pfam" id="PF13520">
    <property type="entry name" value="AA_permease_2"/>
    <property type="match status" value="1"/>
</dbReference>
<proteinExistence type="predicted"/>
<gene>
    <name evidence="5" type="ORF">HOLleu_12214</name>
</gene>
<evidence type="ECO:0000256" key="3">
    <source>
        <dbReference type="ARBA" id="ARBA00022989"/>
    </source>
</evidence>
<dbReference type="Proteomes" id="UP001152320">
    <property type="component" value="Chromosome 5"/>
</dbReference>
<name>A0A9Q1CAX2_HOLLE</name>
<dbReference type="EMBL" id="JAIZAY010000005">
    <property type="protein sequence ID" value="KAJ8041406.1"/>
    <property type="molecule type" value="Genomic_DNA"/>
</dbReference>
<keyword evidence="6" id="KW-1185">Reference proteome</keyword>
<evidence type="ECO:0000256" key="1">
    <source>
        <dbReference type="ARBA" id="ARBA00004141"/>
    </source>
</evidence>
<dbReference type="GO" id="GO:0015179">
    <property type="term" value="F:L-amino acid transmembrane transporter activity"/>
    <property type="evidence" value="ECO:0007669"/>
    <property type="project" value="TreeGrafter"/>
</dbReference>
<protein>
    <submittedName>
        <fullName evidence="5">B(0,+)-type amino acid transporter 1</fullName>
    </submittedName>
</protein>
<evidence type="ECO:0000256" key="2">
    <source>
        <dbReference type="ARBA" id="ARBA00022692"/>
    </source>
</evidence>
<sequence>MLYIFFEYSTGALCYAELGTMIPKSGGEYPYLMDTYGAPIAFLFSWVSIILTRPSSISIIALTFADYAVQPFFPADECEPPWNVGTDDNLKGGGQFQHKS</sequence>
<organism evidence="5 6">
    <name type="scientific">Holothuria leucospilota</name>
    <name type="common">Black long sea cucumber</name>
    <name type="synonym">Mertensiothuria leucospilota</name>
    <dbReference type="NCBI Taxonomy" id="206669"/>
    <lineage>
        <taxon>Eukaryota</taxon>
        <taxon>Metazoa</taxon>
        <taxon>Echinodermata</taxon>
        <taxon>Eleutherozoa</taxon>
        <taxon>Echinozoa</taxon>
        <taxon>Holothuroidea</taxon>
        <taxon>Aspidochirotacea</taxon>
        <taxon>Aspidochirotida</taxon>
        <taxon>Holothuriidae</taxon>
        <taxon>Holothuria</taxon>
    </lineage>
</organism>
<dbReference type="InterPro" id="IPR050598">
    <property type="entry name" value="AminoAcid_Transporter"/>
</dbReference>
<keyword evidence="4" id="KW-0472">Membrane</keyword>
<keyword evidence="2" id="KW-0812">Transmembrane</keyword>
<accession>A0A9Q1CAX2</accession>